<dbReference type="InterPro" id="IPR049804">
    <property type="entry name" value="Choice_anch_L"/>
</dbReference>
<proteinExistence type="predicted"/>
<evidence type="ECO:0000313" key="3">
    <source>
        <dbReference type="Proteomes" id="UP001528823"/>
    </source>
</evidence>
<keyword evidence="3" id="KW-1185">Reference proteome</keyword>
<gene>
    <name evidence="2" type="ORF">ORQ98_04995</name>
</gene>
<accession>A0ABT5U4M7</accession>
<dbReference type="Proteomes" id="UP001528823">
    <property type="component" value="Unassembled WGS sequence"/>
</dbReference>
<dbReference type="NCBIfam" id="NF038133">
    <property type="entry name" value="choice_anch_L"/>
    <property type="match status" value="1"/>
</dbReference>
<sequence>MSIKKLITALGFAGVILSSQAQASFEVGLLNKTEGQDPAMTLIKSMLANNSGINIIEGSAEYYGRLGDGSNAYSAQSGTFKNLDMTHAVNGKQINLNRGAVFSTGSANVPKSNSFNDFSHLRSGAPALPTASHAGVEKILKNAGLPGANRDYNSVKVKFTVADGIKAIQSMFVFATEEFPDQAVTDIFTFIVDGKNYAYFQDGSLISFLTGSNAHNFNNNELGTDNLPIEYDGVSDVLTVIGLLDEDLDEHTLEIVIADTADTIYDSVAFVGDLRACRRSENCEPGIVPEPNMISLMLGGVLLALGFGGQARRRRLYS</sequence>
<keyword evidence="1" id="KW-0732">Signal</keyword>
<protein>
    <submittedName>
        <fullName evidence="2">Choice-of-anchor L domain-containing protein</fullName>
    </submittedName>
</protein>
<evidence type="ECO:0000313" key="2">
    <source>
        <dbReference type="EMBL" id="MDE1461318.1"/>
    </source>
</evidence>
<dbReference type="EMBL" id="JAPMOU010000004">
    <property type="protein sequence ID" value="MDE1461318.1"/>
    <property type="molecule type" value="Genomic_DNA"/>
</dbReference>
<comment type="caution">
    <text evidence="2">The sequence shown here is derived from an EMBL/GenBank/DDBJ whole genome shotgun (WGS) entry which is preliminary data.</text>
</comment>
<feature type="signal peptide" evidence="1">
    <location>
        <begin position="1"/>
        <end position="23"/>
    </location>
</feature>
<dbReference type="RefSeq" id="WP_274687682.1">
    <property type="nucleotide sequence ID" value="NZ_JAPMOU010000004.1"/>
</dbReference>
<organism evidence="2 3">
    <name type="scientific">Spartinivicinus poritis</name>
    <dbReference type="NCBI Taxonomy" id="2994640"/>
    <lineage>
        <taxon>Bacteria</taxon>
        <taxon>Pseudomonadati</taxon>
        <taxon>Pseudomonadota</taxon>
        <taxon>Gammaproteobacteria</taxon>
        <taxon>Oceanospirillales</taxon>
        <taxon>Zooshikellaceae</taxon>
        <taxon>Spartinivicinus</taxon>
    </lineage>
</organism>
<evidence type="ECO:0000256" key="1">
    <source>
        <dbReference type="SAM" id="SignalP"/>
    </source>
</evidence>
<reference evidence="2 3" key="1">
    <citation type="submission" date="2022-11" db="EMBL/GenBank/DDBJ databases">
        <title>Spartinivicinus poritis sp. nov., isolated from scleractinian coral Porites lutea.</title>
        <authorList>
            <person name="Zhang G."/>
            <person name="Cai L."/>
            <person name="Wei Q."/>
        </authorList>
    </citation>
    <scope>NUCLEOTIDE SEQUENCE [LARGE SCALE GENOMIC DNA]</scope>
    <source>
        <strain evidence="2 3">A2-2</strain>
    </source>
</reference>
<feature type="chain" id="PRO_5046469113" evidence="1">
    <location>
        <begin position="24"/>
        <end position="318"/>
    </location>
</feature>
<name>A0ABT5U4M7_9GAMM</name>